<evidence type="ECO:0000313" key="6">
    <source>
        <dbReference type="Proteomes" id="UP000004291"/>
    </source>
</evidence>
<sequence>MVTKTASSLACLVVFLFTVPVPAIAQQPLAVEIVEAVRAPEHRSYSLTGEIRADQSVMSAFPVGGRVIEVLADVGDMVEKDMILARLDPIQSELAVRAAEAGLVTAQADHRQAIEDYERAKSLLVSGAGTLATRDSAEDALGVARGALQRARAELQSARKTLSDTVLRAPSASTVLDRMVEPGQIVGAAQAAMELALDKGYEAVFEVSEAMVLQGAPTSDIQLSRLSSPQRTFLGRIKEISPLVDVSTGTVEAKVEVIDPPTGLDYGEPVRGTATRYEGDLIRLPFEAISASREGPAVWKVDRESMQVSLQQIEIDRHETGLVLVSNGIEDGDWIVTKGSQLLYPGRKVRRVEVSQ</sequence>
<dbReference type="SUPFAM" id="SSF111369">
    <property type="entry name" value="HlyD-like secretion proteins"/>
    <property type="match status" value="1"/>
</dbReference>
<evidence type="ECO:0000256" key="2">
    <source>
        <dbReference type="SAM" id="SignalP"/>
    </source>
</evidence>
<feature type="domain" description="CusB-like beta-barrel" evidence="3">
    <location>
        <begin position="205"/>
        <end position="264"/>
    </location>
</feature>
<feature type="signal peptide" evidence="2">
    <location>
        <begin position="1"/>
        <end position="25"/>
    </location>
</feature>
<dbReference type="GO" id="GO:1990281">
    <property type="term" value="C:efflux pump complex"/>
    <property type="evidence" value="ECO:0007669"/>
    <property type="project" value="TreeGrafter"/>
</dbReference>
<dbReference type="Pfam" id="PF25954">
    <property type="entry name" value="Beta-barrel_RND_2"/>
    <property type="match status" value="1"/>
</dbReference>
<dbReference type="Gene3D" id="1.10.287.470">
    <property type="entry name" value="Helix hairpin bin"/>
    <property type="match status" value="1"/>
</dbReference>
<dbReference type="PANTHER" id="PTHR30469">
    <property type="entry name" value="MULTIDRUG RESISTANCE PROTEIN MDTA"/>
    <property type="match status" value="1"/>
</dbReference>
<reference evidence="5 6" key="1">
    <citation type="submission" date="2007-10" db="EMBL/GenBank/DDBJ databases">
        <authorList>
            <person name="Wagner-Dobler I."/>
            <person name="Ferriera S."/>
            <person name="Johnson J."/>
            <person name="Kravitz S."/>
            <person name="Beeson K."/>
            <person name="Sutton G."/>
            <person name="Rogers Y.-H."/>
            <person name="Friedman R."/>
            <person name="Frazier M."/>
            <person name="Venter J.C."/>
        </authorList>
    </citation>
    <scope>NUCLEOTIDE SEQUENCE [LARGE SCALE GENOMIC DNA]</scope>
    <source>
        <strain evidence="5 6">DFL-43</strain>
    </source>
</reference>
<dbReference type="Gene3D" id="2.40.30.170">
    <property type="match status" value="1"/>
</dbReference>
<dbReference type="NCBIfam" id="TIGR01730">
    <property type="entry name" value="RND_mfp"/>
    <property type="match status" value="1"/>
</dbReference>
<dbReference type="STRING" id="411684.HPDFL43_16181"/>
<comment type="similarity">
    <text evidence="1">Belongs to the membrane fusion protein (MFP) (TC 8.A.1) family.</text>
</comment>
<dbReference type="Pfam" id="PF25967">
    <property type="entry name" value="RND-MFP_C"/>
    <property type="match status" value="1"/>
</dbReference>
<evidence type="ECO:0000313" key="5">
    <source>
        <dbReference type="EMBL" id="EDQ33030.1"/>
    </source>
</evidence>
<gene>
    <name evidence="5" type="ORF">HPDFL43_16181</name>
</gene>
<dbReference type="Gene3D" id="2.40.420.20">
    <property type="match status" value="1"/>
</dbReference>
<feature type="chain" id="PRO_5002736343" evidence="2">
    <location>
        <begin position="26"/>
        <end position="356"/>
    </location>
</feature>
<evidence type="ECO:0000256" key="1">
    <source>
        <dbReference type="ARBA" id="ARBA00009477"/>
    </source>
</evidence>
<organism evidence="5 6">
    <name type="scientific">Hoeflea phototrophica (strain DSM 17068 / NCIMB 14078 / DFL-43)</name>
    <dbReference type="NCBI Taxonomy" id="411684"/>
    <lineage>
        <taxon>Bacteria</taxon>
        <taxon>Pseudomonadati</taxon>
        <taxon>Pseudomonadota</taxon>
        <taxon>Alphaproteobacteria</taxon>
        <taxon>Hyphomicrobiales</taxon>
        <taxon>Rhizobiaceae</taxon>
        <taxon>Hoeflea</taxon>
    </lineage>
</organism>
<feature type="domain" description="Multidrug resistance protein MdtA-like C-terminal permuted SH3" evidence="4">
    <location>
        <begin position="284"/>
        <end position="341"/>
    </location>
</feature>
<name>A9D793_HOEPD</name>
<dbReference type="Gene3D" id="2.40.50.100">
    <property type="match status" value="1"/>
</dbReference>
<reference evidence="5 6" key="2">
    <citation type="submission" date="2012-06" db="EMBL/GenBank/DDBJ databases">
        <authorList>
            <person name="Fiebig A."/>
        </authorList>
    </citation>
    <scope>NUCLEOTIDE SEQUENCE [LARGE SCALE GENOMIC DNA]</scope>
    <source>
        <strain evidence="5 6">DFL-43</strain>
    </source>
</reference>
<proteinExistence type="inferred from homology"/>
<keyword evidence="2" id="KW-0732">Signal</keyword>
<dbReference type="PANTHER" id="PTHR30469:SF38">
    <property type="entry name" value="HLYD FAMILY SECRETION PROTEIN"/>
    <property type="match status" value="1"/>
</dbReference>
<dbReference type="EMBL" id="ABIA03000004">
    <property type="protein sequence ID" value="EDQ33030.1"/>
    <property type="molecule type" value="Genomic_DNA"/>
</dbReference>
<evidence type="ECO:0000259" key="4">
    <source>
        <dbReference type="Pfam" id="PF25967"/>
    </source>
</evidence>
<dbReference type="HOGENOM" id="CLU_018816_1_0_5"/>
<keyword evidence="6" id="KW-1185">Reference proteome</keyword>
<dbReference type="InterPro" id="IPR058627">
    <property type="entry name" value="MdtA-like_C"/>
</dbReference>
<dbReference type="RefSeq" id="WP_007198990.1">
    <property type="nucleotide sequence ID" value="NZ_CM002917.1"/>
</dbReference>
<dbReference type="InterPro" id="IPR006143">
    <property type="entry name" value="RND_pump_MFP"/>
</dbReference>
<dbReference type="Proteomes" id="UP000004291">
    <property type="component" value="Chromosome"/>
</dbReference>
<dbReference type="GO" id="GO:0015562">
    <property type="term" value="F:efflux transmembrane transporter activity"/>
    <property type="evidence" value="ECO:0007669"/>
    <property type="project" value="TreeGrafter"/>
</dbReference>
<dbReference type="AlphaFoldDB" id="A9D793"/>
<evidence type="ECO:0000259" key="3">
    <source>
        <dbReference type="Pfam" id="PF25954"/>
    </source>
</evidence>
<dbReference type="InterPro" id="IPR058792">
    <property type="entry name" value="Beta-barrel_RND_2"/>
</dbReference>
<protein>
    <submittedName>
        <fullName evidence="5">RND family efflux transporter, MFP subunit</fullName>
    </submittedName>
</protein>
<accession>A9D793</accession>
<dbReference type="eggNOG" id="COG0845">
    <property type="taxonomic scope" value="Bacteria"/>
</dbReference>
<comment type="caution">
    <text evidence="5">The sequence shown here is derived from an EMBL/GenBank/DDBJ whole genome shotgun (WGS) entry which is preliminary data.</text>
</comment>
<dbReference type="OrthoDB" id="9813967at2"/>